<dbReference type="AlphaFoldDB" id="R0KAU1"/>
<organism evidence="1 2">
    <name type="scientific">Anas platyrhynchos</name>
    <name type="common">Mallard</name>
    <name type="synonym">Anas boschas</name>
    <dbReference type="NCBI Taxonomy" id="8839"/>
    <lineage>
        <taxon>Eukaryota</taxon>
        <taxon>Metazoa</taxon>
        <taxon>Chordata</taxon>
        <taxon>Craniata</taxon>
        <taxon>Vertebrata</taxon>
        <taxon>Euteleostomi</taxon>
        <taxon>Archelosauria</taxon>
        <taxon>Archosauria</taxon>
        <taxon>Dinosauria</taxon>
        <taxon>Saurischia</taxon>
        <taxon>Theropoda</taxon>
        <taxon>Coelurosauria</taxon>
        <taxon>Aves</taxon>
        <taxon>Neognathae</taxon>
        <taxon>Galloanserae</taxon>
        <taxon>Anseriformes</taxon>
        <taxon>Anatidae</taxon>
        <taxon>Anatinae</taxon>
        <taxon>Anas</taxon>
    </lineage>
</organism>
<gene>
    <name evidence="1" type="ORF">Anapl_03584</name>
</gene>
<sequence length="257" mass="29037">MESLSRTRQRFGNGLLETSGSPAGQLHIGNGLLETLGSPAGQLLHAIRLHTQPLPYRSSLLAARKLHEQPEEPRHLQASQRLFVHKSSLWGTTFNRWMNSAGYEYMDQLYSLQTQMASELLLDILVLRGALTRSVLAQRVLCSENTFTTGNLWSPREKKLCLCPKKEEYVTLHGTCRGKNNYSYSQRNFKSCKFYTTVHMPTETSSPGRAPQGNFRGGLCTKGPEQRDFLRVNNEDKPLSENYMLAPGKLFQTKATE</sequence>
<evidence type="ECO:0000313" key="1">
    <source>
        <dbReference type="EMBL" id="EOB07411.1"/>
    </source>
</evidence>
<name>R0KAU1_ANAPL</name>
<reference evidence="2" key="1">
    <citation type="journal article" date="2013" name="Nat. Genet.">
        <title>The duck genome and transcriptome provide insight into an avian influenza virus reservoir species.</title>
        <authorList>
            <person name="Huang Y."/>
            <person name="Li Y."/>
            <person name="Burt D.W."/>
            <person name="Chen H."/>
            <person name="Zhang Y."/>
            <person name="Qian W."/>
            <person name="Kim H."/>
            <person name="Gan S."/>
            <person name="Zhao Y."/>
            <person name="Li J."/>
            <person name="Yi K."/>
            <person name="Feng H."/>
            <person name="Zhu P."/>
            <person name="Li B."/>
            <person name="Liu Q."/>
            <person name="Fairley S."/>
            <person name="Magor K.E."/>
            <person name="Du Z."/>
            <person name="Hu X."/>
            <person name="Goodman L."/>
            <person name="Tafer H."/>
            <person name="Vignal A."/>
            <person name="Lee T."/>
            <person name="Kim K.W."/>
            <person name="Sheng Z."/>
            <person name="An Y."/>
            <person name="Searle S."/>
            <person name="Herrero J."/>
            <person name="Groenen M.A."/>
            <person name="Crooijmans R.P."/>
            <person name="Faraut T."/>
            <person name="Cai Q."/>
            <person name="Webster R.G."/>
            <person name="Aldridge J.R."/>
            <person name="Warren W.C."/>
            <person name="Bartschat S."/>
            <person name="Kehr S."/>
            <person name="Marz M."/>
            <person name="Stadler P.F."/>
            <person name="Smith J."/>
            <person name="Kraus R.H."/>
            <person name="Zhao Y."/>
            <person name="Ren L."/>
            <person name="Fei J."/>
            <person name="Morisson M."/>
            <person name="Kaiser P."/>
            <person name="Griffin D.K."/>
            <person name="Rao M."/>
            <person name="Pitel F."/>
            <person name="Wang J."/>
            <person name="Li N."/>
        </authorList>
    </citation>
    <scope>NUCLEOTIDE SEQUENCE [LARGE SCALE GENOMIC DNA]</scope>
</reference>
<keyword evidence="2" id="KW-1185">Reference proteome</keyword>
<proteinExistence type="predicted"/>
<evidence type="ECO:0000313" key="2">
    <source>
        <dbReference type="Proteomes" id="UP000296049"/>
    </source>
</evidence>
<accession>R0KAU1</accession>
<protein>
    <submittedName>
        <fullName evidence="1">Uncharacterized protein</fullName>
    </submittedName>
</protein>
<dbReference type="EMBL" id="KB742527">
    <property type="protein sequence ID" value="EOB07411.1"/>
    <property type="molecule type" value="Genomic_DNA"/>
</dbReference>
<dbReference type="Proteomes" id="UP000296049">
    <property type="component" value="Unassembled WGS sequence"/>
</dbReference>